<feature type="domain" description="ERAP1-like C-terminal" evidence="15">
    <location>
        <begin position="535"/>
        <end position="845"/>
    </location>
</feature>
<dbReference type="Pfam" id="PF01433">
    <property type="entry name" value="Peptidase_M1"/>
    <property type="match status" value="1"/>
</dbReference>
<evidence type="ECO:0000256" key="8">
    <source>
        <dbReference type="ARBA" id="ARBA00022723"/>
    </source>
</evidence>
<dbReference type="Pfam" id="PF11838">
    <property type="entry name" value="ERAP1_C"/>
    <property type="match status" value="1"/>
</dbReference>
<evidence type="ECO:0000256" key="5">
    <source>
        <dbReference type="ARBA" id="ARBA00015611"/>
    </source>
</evidence>
<dbReference type="InterPro" id="IPR027268">
    <property type="entry name" value="Peptidase_M4/M1_CTD_sf"/>
</dbReference>
<dbReference type="Gene3D" id="1.10.390.10">
    <property type="entry name" value="Neutral Protease Domain 2"/>
    <property type="match status" value="1"/>
</dbReference>
<gene>
    <name evidence="17" type="ORF">HDG69_001258</name>
</gene>
<dbReference type="InterPro" id="IPR024571">
    <property type="entry name" value="ERAP1-like_C_dom"/>
</dbReference>
<dbReference type="Pfam" id="PF17900">
    <property type="entry name" value="Peptidase_M1_N"/>
    <property type="match status" value="1"/>
</dbReference>
<keyword evidence="8" id="KW-0479">Metal-binding</keyword>
<dbReference type="PRINTS" id="PR00756">
    <property type="entry name" value="ALADIPTASE"/>
</dbReference>
<dbReference type="EMBL" id="JABEZU010000001">
    <property type="protein sequence ID" value="NOV96705.1"/>
    <property type="molecule type" value="Genomic_DNA"/>
</dbReference>
<dbReference type="SUPFAM" id="SSF63737">
    <property type="entry name" value="Leukotriene A4 hydrolase N-terminal domain"/>
    <property type="match status" value="1"/>
</dbReference>
<dbReference type="InterPro" id="IPR012778">
    <property type="entry name" value="Pept_M1_aminopeptidase"/>
</dbReference>
<keyword evidence="11" id="KW-0482">Metalloprotease</keyword>
<evidence type="ECO:0000256" key="10">
    <source>
        <dbReference type="ARBA" id="ARBA00022833"/>
    </source>
</evidence>
<dbReference type="Gene3D" id="2.60.40.1730">
    <property type="entry name" value="tricorn interacting facor f3 domain"/>
    <property type="match status" value="1"/>
</dbReference>
<keyword evidence="9 17" id="KW-0378">Hydrolase</keyword>
<evidence type="ECO:0000256" key="7">
    <source>
        <dbReference type="ARBA" id="ARBA00022670"/>
    </source>
</evidence>
<sequence>MPGENLTRVEAIERAEVVTTVESYHVELDVTTGPETFASTTTVRFSAKAGASTFLDLVAPHLREVTLNGRTLDVAQVYAGSRITLDDLDAENEVRVVADCAYMNTGEGLHRFVDPVDGEVYLYTQFEVPDARRVFATFEQPDLKAPFQLTVTAPAAWEVVSNQPTPEPTSAEHASEPGVEAARWEFGPTPRISTYLAALVAGPYAVERGEVTSSDGRVIPLGVFCRSSLSEHLDADAIMATTRQGFAFYEETFKVPYPFDKYDQLFVPEYNMGAMENPGCVTFTESYVFRSQVTDAVRERRVVTILHELAHMWFGDLVTMKWWNDLWLNESFAEYASTLATAEATEWEAAWTTFNAMEKTWAYRQDQLPSTHPIVAEIRDLDDVQVNFDGITYAKGASVLKQLVAWVGREEFIGGVSAYFRKHAWGNTELPDLLVELEATSGRDLTAWSQIWLETAGVNTLRPAIELDDHRRITAFHIEQTAPADHPTIRPHRLGIGFYDLDESGAVVRTRSVQVDVDGERTAVPDLVGLSRPDLVLVNDDDLAYAKVRLDKTSLTFAVENLSRISDPLARSLVWGSVWDAVRDGETPASSYVDLVLGNIAAETESTTVRTTLAQLGLAARSYVAPARRAATLERVGDTLWSLAQEASAGSDLQLQLVKYFAAMSSTDAHATPLSGLLDGSVVLDGLAVDTDLRWELLQGLVQLGVAGDTEIDAALSADDTASGRQAAARARAATPTIEGKERAFASVVDDADAPNAIIRATAAGFVQVTDPAVLVPFAQRYVDSLLPIWQTRSYHIAEELIEGLYPAPLASTRLRDVVRGWLETHSDAPAALRRMVIEALAGTERALAAQAVDAA</sequence>
<evidence type="ECO:0000259" key="15">
    <source>
        <dbReference type="Pfam" id="PF11838"/>
    </source>
</evidence>
<evidence type="ECO:0000259" key="16">
    <source>
        <dbReference type="Pfam" id="PF17900"/>
    </source>
</evidence>
<keyword evidence="7" id="KW-0645">Protease</keyword>
<comment type="caution">
    <text evidence="17">The sequence shown here is derived from an EMBL/GenBank/DDBJ whole genome shotgun (WGS) entry which is preliminary data.</text>
</comment>
<feature type="domain" description="Aminopeptidase N-like N-terminal" evidence="16">
    <location>
        <begin position="107"/>
        <end position="196"/>
    </location>
</feature>
<protein>
    <recommendedName>
        <fullName evidence="5">Aminopeptidase N</fullName>
        <ecNumber evidence="4">3.4.11.2</ecNumber>
    </recommendedName>
    <alternativeName>
        <fullName evidence="12">Alanine aminopeptidase</fullName>
    </alternativeName>
    <alternativeName>
        <fullName evidence="13">Lysyl aminopeptidase</fullName>
    </alternativeName>
</protein>
<dbReference type="NCBIfam" id="TIGR02412">
    <property type="entry name" value="pepN_strep_liv"/>
    <property type="match status" value="1"/>
</dbReference>
<dbReference type="Proteomes" id="UP000757540">
    <property type="component" value="Unassembled WGS sequence"/>
</dbReference>
<comment type="cofactor">
    <cofactor evidence="2">
        <name>Zn(2+)</name>
        <dbReference type="ChEBI" id="CHEBI:29105"/>
    </cofactor>
</comment>
<dbReference type="PANTHER" id="PTHR11533:SF174">
    <property type="entry name" value="PUROMYCIN-SENSITIVE AMINOPEPTIDASE-RELATED"/>
    <property type="match status" value="1"/>
</dbReference>
<dbReference type="CDD" id="cd09602">
    <property type="entry name" value="M1_APN"/>
    <property type="match status" value="1"/>
</dbReference>
<evidence type="ECO:0000259" key="14">
    <source>
        <dbReference type="Pfam" id="PF01433"/>
    </source>
</evidence>
<dbReference type="InterPro" id="IPR045357">
    <property type="entry name" value="Aminopeptidase_N-like_N"/>
</dbReference>
<name>A0ABX2A1U0_9MICO</name>
<dbReference type="InterPro" id="IPR042097">
    <property type="entry name" value="Aminopeptidase_N-like_N_sf"/>
</dbReference>
<dbReference type="RefSeq" id="WP_171782849.1">
    <property type="nucleotide sequence ID" value="NZ_BAAAML010000002.1"/>
</dbReference>
<proteinExistence type="inferred from homology"/>
<comment type="catalytic activity">
    <reaction evidence="1">
        <text>Release of an N-terminal amino acid, Xaa-|-Yaa- from a peptide, amide or arylamide. Xaa is preferably Ala, but may be most amino acids including Pro (slow action). When a terminal hydrophobic residue is followed by a prolyl residue, the two may be released as an intact Xaa-Pro dipeptide.</text>
        <dbReference type="EC" id="3.4.11.2"/>
    </reaction>
</comment>
<evidence type="ECO:0000256" key="6">
    <source>
        <dbReference type="ARBA" id="ARBA00022438"/>
    </source>
</evidence>
<organism evidence="17 18">
    <name type="scientific">Isoptericola halotolerans</name>
    <dbReference type="NCBI Taxonomy" id="300560"/>
    <lineage>
        <taxon>Bacteria</taxon>
        <taxon>Bacillati</taxon>
        <taxon>Actinomycetota</taxon>
        <taxon>Actinomycetes</taxon>
        <taxon>Micrococcales</taxon>
        <taxon>Promicromonosporaceae</taxon>
        <taxon>Isoptericola</taxon>
    </lineage>
</organism>
<dbReference type="InterPro" id="IPR050344">
    <property type="entry name" value="Peptidase_M1_aminopeptidases"/>
</dbReference>
<evidence type="ECO:0000256" key="11">
    <source>
        <dbReference type="ARBA" id="ARBA00023049"/>
    </source>
</evidence>
<evidence type="ECO:0000256" key="1">
    <source>
        <dbReference type="ARBA" id="ARBA00000098"/>
    </source>
</evidence>
<evidence type="ECO:0000256" key="12">
    <source>
        <dbReference type="ARBA" id="ARBA00029811"/>
    </source>
</evidence>
<evidence type="ECO:0000313" key="18">
    <source>
        <dbReference type="Proteomes" id="UP000757540"/>
    </source>
</evidence>
<dbReference type="InterPro" id="IPR014782">
    <property type="entry name" value="Peptidase_M1_dom"/>
</dbReference>
<reference evidence="17 18" key="1">
    <citation type="submission" date="2020-05" db="EMBL/GenBank/DDBJ databases">
        <title>Genomic Encyclopedia of Type Strains, Phase III (KMG-III): the genomes of soil and plant-associated and newly described type strains.</title>
        <authorList>
            <person name="Whitman W."/>
        </authorList>
    </citation>
    <scope>NUCLEOTIDE SEQUENCE [LARGE SCALE GENOMIC DNA]</scope>
    <source>
        <strain evidence="17 18">KCTC 19046</strain>
    </source>
</reference>
<evidence type="ECO:0000256" key="2">
    <source>
        <dbReference type="ARBA" id="ARBA00001947"/>
    </source>
</evidence>
<dbReference type="InterPro" id="IPR001930">
    <property type="entry name" value="Peptidase_M1"/>
</dbReference>
<dbReference type="EC" id="3.4.11.2" evidence="4"/>
<dbReference type="GO" id="GO:0016285">
    <property type="term" value="F:alanyl aminopeptidase activity"/>
    <property type="evidence" value="ECO:0007669"/>
    <property type="project" value="UniProtKB-EC"/>
</dbReference>
<feature type="domain" description="Peptidase M1 membrane alanine aminopeptidase" evidence="14">
    <location>
        <begin position="241"/>
        <end position="452"/>
    </location>
</feature>
<dbReference type="PANTHER" id="PTHR11533">
    <property type="entry name" value="PROTEASE M1 ZINC METALLOPROTEASE"/>
    <property type="match status" value="1"/>
</dbReference>
<keyword evidence="10" id="KW-0862">Zinc</keyword>
<evidence type="ECO:0000256" key="3">
    <source>
        <dbReference type="ARBA" id="ARBA00010136"/>
    </source>
</evidence>
<evidence type="ECO:0000256" key="9">
    <source>
        <dbReference type="ARBA" id="ARBA00022801"/>
    </source>
</evidence>
<evidence type="ECO:0000256" key="4">
    <source>
        <dbReference type="ARBA" id="ARBA00012564"/>
    </source>
</evidence>
<evidence type="ECO:0000313" key="17">
    <source>
        <dbReference type="EMBL" id="NOV96705.1"/>
    </source>
</evidence>
<keyword evidence="6 17" id="KW-0031">Aminopeptidase</keyword>
<dbReference type="SUPFAM" id="SSF55486">
    <property type="entry name" value="Metalloproteases ('zincins'), catalytic domain"/>
    <property type="match status" value="1"/>
</dbReference>
<accession>A0ABX2A1U0</accession>
<keyword evidence="18" id="KW-1185">Reference proteome</keyword>
<evidence type="ECO:0000256" key="13">
    <source>
        <dbReference type="ARBA" id="ARBA00031533"/>
    </source>
</evidence>
<comment type="similarity">
    <text evidence="3">Belongs to the peptidase M1 family.</text>
</comment>